<sequence length="62" mass="6011">MRGGEPGGGAGERPGVSRGREAGPGGGAGRRGRERPGVSPVPSAGCRVPGAGCRALDAGWGW</sequence>
<protein>
    <submittedName>
        <fullName evidence="2">Uncharacterized protein</fullName>
    </submittedName>
</protein>
<feature type="compositionally biased region" description="Gly residues" evidence="1">
    <location>
        <begin position="1"/>
        <end position="12"/>
    </location>
</feature>
<gene>
    <name evidence="2" type="ORF">DDJ31_12340</name>
</gene>
<proteinExistence type="predicted"/>
<reference evidence="2 3" key="1">
    <citation type="submission" date="2018-04" db="EMBL/GenBank/DDBJ databases">
        <title>Complete genome sequences of Streptomyces griseoviridis K61 and characterization of antagonistic properties of biological control agents.</title>
        <authorList>
            <person name="Mariita R.M."/>
            <person name="Sello J.K."/>
        </authorList>
    </citation>
    <scope>NUCLEOTIDE SEQUENCE [LARGE SCALE GENOMIC DNA]</scope>
    <source>
        <strain evidence="2 3">K61</strain>
    </source>
</reference>
<accession>A0ABX5TS50</accession>
<organism evidence="2 3">
    <name type="scientific">Streptomyces griseoviridis</name>
    <dbReference type="NCBI Taxonomy" id="45398"/>
    <lineage>
        <taxon>Bacteria</taxon>
        <taxon>Bacillati</taxon>
        <taxon>Actinomycetota</taxon>
        <taxon>Actinomycetes</taxon>
        <taxon>Kitasatosporales</taxon>
        <taxon>Streptomycetaceae</taxon>
        <taxon>Streptomyces</taxon>
    </lineage>
</organism>
<name>A0ABX5TS50_STRGD</name>
<evidence type="ECO:0000313" key="3">
    <source>
        <dbReference type="Proteomes" id="UP000501753"/>
    </source>
</evidence>
<evidence type="ECO:0000256" key="1">
    <source>
        <dbReference type="SAM" id="MobiDB-lite"/>
    </source>
</evidence>
<dbReference type="EMBL" id="CP029078">
    <property type="protein sequence ID" value="QCN85693.1"/>
    <property type="molecule type" value="Genomic_DNA"/>
</dbReference>
<keyword evidence="3" id="KW-1185">Reference proteome</keyword>
<dbReference type="Proteomes" id="UP000501753">
    <property type="component" value="Chromosome"/>
</dbReference>
<feature type="region of interest" description="Disordered" evidence="1">
    <location>
        <begin position="1"/>
        <end position="62"/>
    </location>
</feature>
<evidence type="ECO:0000313" key="2">
    <source>
        <dbReference type="EMBL" id="QCN85693.1"/>
    </source>
</evidence>